<feature type="transmembrane region" description="Helical" evidence="1">
    <location>
        <begin position="149"/>
        <end position="165"/>
    </location>
</feature>
<proteinExistence type="predicted"/>
<gene>
    <name evidence="2" type="ORF">LX13_001745</name>
</gene>
<organism evidence="2 3">
    <name type="scientific">Williamsia maris</name>
    <dbReference type="NCBI Taxonomy" id="72806"/>
    <lineage>
        <taxon>Bacteria</taxon>
        <taxon>Bacillati</taxon>
        <taxon>Actinomycetota</taxon>
        <taxon>Actinomycetes</taxon>
        <taxon>Mycobacteriales</taxon>
        <taxon>Nocardiaceae</taxon>
        <taxon>Williamsia</taxon>
    </lineage>
</organism>
<dbReference type="RefSeq" id="WP_253660960.1">
    <property type="nucleotide sequence ID" value="NZ_BAAAJQ010000001.1"/>
</dbReference>
<evidence type="ECO:0000256" key="1">
    <source>
        <dbReference type="SAM" id="Phobius"/>
    </source>
</evidence>
<sequence length="185" mass="19740">MTDHRAFRICRVTGHAAFWLLIVSTLFAGGLTWLVADDGSGAATSLITVPSSSESLFTEDVGPITQTAGAPVFETRVATDVVSGSTSFPTFSQISFACAAVLIFAALGEAILMRRQPRKLVTVAIPFLVLAILWYATPGARSSVRLDPEVAFLFVLAAIAIREIWSRRFAPTLTPTPDAPATDDP</sequence>
<dbReference type="Proteomes" id="UP001206895">
    <property type="component" value="Unassembled WGS sequence"/>
</dbReference>
<keyword evidence="1" id="KW-0812">Transmembrane</keyword>
<name>A0ABT1HCE2_9NOCA</name>
<accession>A0ABT1HCE2</accession>
<keyword evidence="1" id="KW-0472">Membrane</keyword>
<dbReference type="EMBL" id="JAMTCJ010000002">
    <property type="protein sequence ID" value="MCP2175926.1"/>
    <property type="molecule type" value="Genomic_DNA"/>
</dbReference>
<keyword evidence="1" id="KW-1133">Transmembrane helix</keyword>
<comment type="caution">
    <text evidence="2">The sequence shown here is derived from an EMBL/GenBank/DDBJ whole genome shotgun (WGS) entry which is preliminary data.</text>
</comment>
<protein>
    <submittedName>
        <fullName evidence="2">Uncharacterized protein</fullName>
    </submittedName>
</protein>
<feature type="transmembrane region" description="Helical" evidence="1">
    <location>
        <begin position="94"/>
        <end position="113"/>
    </location>
</feature>
<evidence type="ECO:0000313" key="3">
    <source>
        <dbReference type="Proteomes" id="UP001206895"/>
    </source>
</evidence>
<evidence type="ECO:0000313" key="2">
    <source>
        <dbReference type="EMBL" id="MCP2175926.1"/>
    </source>
</evidence>
<feature type="transmembrane region" description="Helical" evidence="1">
    <location>
        <begin position="120"/>
        <end position="137"/>
    </location>
</feature>
<feature type="transmembrane region" description="Helical" evidence="1">
    <location>
        <begin position="12"/>
        <end position="36"/>
    </location>
</feature>
<reference evidence="2 3" key="1">
    <citation type="submission" date="2022-06" db="EMBL/GenBank/DDBJ databases">
        <title>Genomic Encyclopedia of Archaeal and Bacterial Type Strains, Phase II (KMG-II): from individual species to whole genera.</title>
        <authorList>
            <person name="Goeker M."/>
        </authorList>
    </citation>
    <scope>NUCLEOTIDE SEQUENCE [LARGE SCALE GENOMIC DNA]</scope>
    <source>
        <strain evidence="2 3">DSM 44693</strain>
    </source>
</reference>
<keyword evidence="3" id="KW-1185">Reference proteome</keyword>